<proteinExistence type="predicted"/>
<evidence type="ECO:0008006" key="3">
    <source>
        <dbReference type="Google" id="ProtNLM"/>
    </source>
</evidence>
<accession>A0A6M9PQB3</accession>
<dbReference type="Pfam" id="PF19570">
    <property type="entry name" value="DUF6088"/>
    <property type="match status" value="1"/>
</dbReference>
<reference evidence="1 2" key="1">
    <citation type="submission" date="2018-04" db="EMBL/GenBank/DDBJ databases">
        <title>Polynucleobacter sp. UK-Long2-W17 genome.</title>
        <authorList>
            <person name="Hahn M.W."/>
        </authorList>
    </citation>
    <scope>NUCLEOTIDE SEQUENCE [LARGE SCALE GENOMIC DNA]</scope>
    <source>
        <strain evidence="1 2">UK-Long2-W17</strain>
    </source>
</reference>
<gene>
    <name evidence="1" type="ORF">DN92_08350</name>
</gene>
<dbReference type="EMBL" id="CP028940">
    <property type="protein sequence ID" value="QKM61035.1"/>
    <property type="molecule type" value="Genomic_DNA"/>
</dbReference>
<dbReference type="InterPro" id="IPR045738">
    <property type="entry name" value="DUF6088"/>
</dbReference>
<protein>
    <recommendedName>
        <fullName evidence="3">S-adenosylhomocysteine hydrolase</fullName>
    </recommendedName>
</protein>
<sequence>MAKATTKDRILASLRNSKGKVFLRDDFNRFGTYRQVCRVVKELSDEGKLMRLGYGTYVKARPSSISGKPVADESLINIGLETMKKLGIKADVGKDMRALIQGDSTQVPMLPVLNIGNARVCRKLSVGSRSLVYEKN</sequence>
<evidence type="ECO:0000313" key="2">
    <source>
        <dbReference type="Proteomes" id="UP000501090"/>
    </source>
</evidence>
<evidence type="ECO:0000313" key="1">
    <source>
        <dbReference type="EMBL" id="QKM61035.1"/>
    </source>
</evidence>
<dbReference type="Proteomes" id="UP000501090">
    <property type="component" value="Chromosome"/>
</dbReference>
<name>A0A6M9PQB3_9BURK</name>
<dbReference type="KEGG" id="pard:DN92_08350"/>
<keyword evidence="2" id="KW-1185">Reference proteome</keyword>
<organism evidence="1 2">
    <name type="scientific">Polynucleobacter arcticus</name>
    <dbReference type="NCBI Taxonomy" id="1743165"/>
    <lineage>
        <taxon>Bacteria</taxon>
        <taxon>Pseudomonadati</taxon>
        <taxon>Pseudomonadota</taxon>
        <taxon>Betaproteobacteria</taxon>
        <taxon>Burkholderiales</taxon>
        <taxon>Burkholderiaceae</taxon>
        <taxon>Polynucleobacter</taxon>
    </lineage>
</organism>
<dbReference type="RefSeq" id="WP_173960798.1">
    <property type="nucleotide sequence ID" value="NZ_CBCSCC010000001.1"/>
</dbReference>
<dbReference type="AlphaFoldDB" id="A0A6M9PQB3"/>